<dbReference type="EC" id="3.5.1.28" evidence="2"/>
<gene>
    <name evidence="5" type="ORF">ACFFUU_12505</name>
</gene>
<dbReference type="PANTHER" id="PTHR30404">
    <property type="entry name" value="N-ACETYLMURAMOYL-L-ALANINE AMIDASE"/>
    <property type="match status" value="1"/>
</dbReference>
<name>A0ABV5GH21_9FLAO</name>
<evidence type="ECO:0000256" key="1">
    <source>
        <dbReference type="ARBA" id="ARBA00001561"/>
    </source>
</evidence>
<sequence length="395" mass="43539">MKVLKSIRVINIAIAILLFISTKVHSQEFKVTLDAGHGDHDYGAVYHGHIEKNITLAVVLKVGKILEKNSSIKVIYTRKTDQFIDLVERANIANRADANIFVSIHCNANPNNAADGSETYVMGMSKNASNLEAAKRENSVITLEKDYKLKYEGYDPKSPESLIGLTITQEEFLDNSIALAGKIQNFFIDDLGKKSRGVKQAPYMVLHKAYMPRVLIEMGFISNPVEGAKLDSEEGQQEIAQAIANAIISYKKEYFGASDSDTMIKPSQKMEPIKIPDSIEKKTAIKTPEVKKTQAKPEIKPETKPEVVASGIASFKVQLSASGKKLELVPSNFNGLSAISITSEGTLYKYMYGETTNYDEAKRLLSEAKAKGYSSAFIIAFKNGKKVSVKDALKQ</sequence>
<evidence type="ECO:0000256" key="3">
    <source>
        <dbReference type="ARBA" id="ARBA00022801"/>
    </source>
</evidence>
<dbReference type="EMBL" id="JBHMFB010000029">
    <property type="protein sequence ID" value="MFB9090430.1"/>
    <property type="molecule type" value="Genomic_DNA"/>
</dbReference>
<dbReference type="Gene3D" id="3.40.630.40">
    <property type="entry name" value="Zn-dependent exopeptidases"/>
    <property type="match status" value="1"/>
</dbReference>
<evidence type="ECO:0000313" key="5">
    <source>
        <dbReference type="EMBL" id="MFB9090430.1"/>
    </source>
</evidence>
<keyword evidence="3 5" id="KW-0378">Hydrolase</keyword>
<comment type="catalytic activity">
    <reaction evidence="1">
        <text>Hydrolyzes the link between N-acetylmuramoyl residues and L-amino acid residues in certain cell-wall glycopeptides.</text>
        <dbReference type="EC" id="3.5.1.28"/>
    </reaction>
</comment>
<evidence type="ECO:0000313" key="6">
    <source>
        <dbReference type="Proteomes" id="UP001589576"/>
    </source>
</evidence>
<accession>A0ABV5GH21</accession>
<organism evidence="5 6">
    <name type="scientific">Flavobacterium paronense</name>
    <dbReference type="NCBI Taxonomy" id="1392775"/>
    <lineage>
        <taxon>Bacteria</taxon>
        <taxon>Pseudomonadati</taxon>
        <taxon>Bacteroidota</taxon>
        <taxon>Flavobacteriia</taxon>
        <taxon>Flavobacteriales</taxon>
        <taxon>Flavobacteriaceae</taxon>
        <taxon>Flavobacterium</taxon>
    </lineage>
</organism>
<dbReference type="RefSeq" id="WP_379691943.1">
    <property type="nucleotide sequence ID" value="NZ_JAUFQN010000019.1"/>
</dbReference>
<reference evidence="5 6" key="1">
    <citation type="submission" date="2024-09" db="EMBL/GenBank/DDBJ databases">
        <authorList>
            <person name="Sun Q."/>
            <person name="Mori K."/>
        </authorList>
    </citation>
    <scope>NUCLEOTIDE SEQUENCE [LARGE SCALE GENOMIC DNA]</scope>
    <source>
        <strain evidence="5 6">CECT 8460</strain>
    </source>
</reference>
<dbReference type="SUPFAM" id="SSF53187">
    <property type="entry name" value="Zn-dependent exopeptidases"/>
    <property type="match status" value="1"/>
</dbReference>
<feature type="domain" description="MurNAc-LAA" evidence="4">
    <location>
        <begin position="90"/>
        <end position="248"/>
    </location>
</feature>
<dbReference type="InterPro" id="IPR002508">
    <property type="entry name" value="MurNAc-LAA_cat"/>
</dbReference>
<dbReference type="PANTHER" id="PTHR30404:SF0">
    <property type="entry name" value="N-ACETYLMURAMOYL-L-ALANINE AMIDASE AMIC"/>
    <property type="match status" value="1"/>
</dbReference>
<proteinExistence type="predicted"/>
<dbReference type="CDD" id="cd02696">
    <property type="entry name" value="MurNAc-LAA"/>
    <property type="match status" value="1"/>
</dbReference>
<dbReference type="SMART" id="SM00646">
    <property type="entry name" value="Ami_3"/>
    <property type="match status" value="1"/>
</dbReference>
<evidence type="ECO:0000256" key="2">
    <source>
        <dbReference type="ARBA" id="ARBA00011901"/>
    </source>
</evidence>
<protein>
    <recommendedName>
        <fullName evidence="2">N-acetylmuramoyl-L-alanine amidase</fullName>
        <ecNumber evidence="2">3.5.1.28</ecNumber>
    </recommendedName>
</protein>
<dbReference type="Proteomes" id="UP001589576">
    <property type="component" value="Unassembled WGS sequence"/>
</dbReference>
<dbReference type="InterPro" id="IPR050695">
    <property type="entry name" value="N-acetylmuramoyl_amidase_3"/>
</dbReference>
<keyword evidence="6" id="KW-1185">Reference proteome</keyword>
<comment type="caution">
    <text evidence="5">The sequence shown here is derived from an EMBL/GenBank/DDBJ whole genome shotgun (WGS) entry which is preliminary data.</text>
</comment>
<dbReference type="GO" id="GO:0008745">
    <property type="term" value="F:N-acetylmuramoyl-L-alanine amidase activity"/>
    <property type="evidence" value="ECO:0007669"/>
    <property type="project" value="UniProtKB-EC"/>
</dbReference>
<evidence type="ECO:0000259" key="4">
    <source>
        <dbReference type="SMART" id="SM00646"/>
    </source>
</evidence>
<dbReference type="Pfam" id="PF01520">
    <property type="entry name" value="Amidase_3"/>
    <property type="match status" value="1"/>
</dbReference>